<sequence>MTNQSSREPVQEFTPRRGLGYVQAAFVDVCEGVKLFPLALTLGWMDIKLRYRGSVLGPFWLTLSTIVMIIAMGLLYGYLLKAPLREYLPFLSLSLVLWGYFSSIVNEAAGIFSQAKSVMHARRTPITLMVLRFVVRQILVACHNLVVVLFVFAIFRIIPSHIWLIFMGIFIAIFDSLAISFLVGILGARFKDISPVSSAIMQVLFFVTPVIWKPNLIYFGRQYLLLDPFYPVLEILRAPLLGEGVRSSFIEVALLQAAVLGAFCLVLFSRMRARIAYWV</sequence>
<evidence type="ECO:0000256" key="7">
    <source>
        <dbReference type="ARBA" id="ARBA00023047"/>
    </source>
</evidence>
<keyword evidence="12" id="KW-1185">Reference proteome</keyword>
<feature type="transmembrane region" description="Helical" evidence="9">
    <location>
        <begin position="133"/>
        <end position="155"/>
    </location>
</feature>
<feature type="transmembrane region" description="Helical" evidence="9">
    <location>
        <begin position="90"/>
        <end position="112"/>
    </location>
</feature>
<evidence type="ECO:0000256" key="3">
    <source>
        <dbReference type="ARBA" id="ARBA00022448"/>
    </source>
</evidence>
<comment type="subcellular location">
    <subcellularLocation>
        <location evidence="1">Cell membrane</location>
        <topology evidence="1">Multi-pass membrane protein</topology>
    </subcellularLocation>
</comment>
<evidence type="ECO:0000256" key="2">
    <source>
        <dbReference type="ARBA" id="ARBA00007783"/>
    </source>
</evidence>
<evidence type="ECO:0000313" key="12">
    <source>
        <dbReference type="Proteomes" id="UP000677812"/>
    </source>
</evidence>
<comment type="caution">
    <text evidence="11">The sequence shown here is derived from an EMBL/GenBank/DDBJ whole genome shotgun (WGS) entry which is preliminary data.</text>
</comment>
<feature type="transmembrane region" description="Helical" evidence="9">
    <location>
        <begin position="55"/>
        <end position="78"/>
    </location>
</feature>
<keyword evidence="4" id="KW-1003">Cell membrane</keyword>
<dbReference type="InterPro" id="IPR013525">
    <property type="entry name" value="ABC2_TM"/>
</dbReference>
<dbReference type="PANTHER" id="PTHR30413:SF10">
    <property type="entry name" value="CAPSULE POLYSACCHARIDE EXPORT INNER-MEMBRANE PROTEIN CTRC"/>
    <property type="match status" value="1"/>
</dbReference>
<feature type="domain" description="ABC-2 type transporter transmembrane" evidence="10">
    <location>
        <begin position="40"/>
        <end position="239"/>
    </location>
</feature>
<keyword evidence="5 9" id="KW-0812">Transmembrane</keyword>
<name>A0ABS5E3G1_9PROT</name>
<comment type="similarity">
    <text evidence="2">Belongs to the ABC-2 integral membrane protein family.</text>
</comment>
<organism evidence="11 12">
    <name type="scientific">Neokomagataea anthophila</name>
    <dbReference type="NCBI Taxonomy" id="2826925"/>
    <lineage>
        <taxon>Bacteria</taxon>
        <taxon>Pseudomonadati</taxon>
        <taxon>Pseudomonadota</taxon>
        <taxon>Alphaproteobacteria</taxon>
        <taxon>Acetobacterales</taxon>
        <taxon>Acetobacteraceae</taxon>
        <taxon>Neokomagataea</taxon>
    </lineage>
</organism>
<gene>
    <name evidence="11" type="ORF">KB213_00035</name>
</gene>
<keyword evidence="7" id="KW-0625">Polysaccharide transport</keyword>
<reference evidence="11 12" key="1">
    <citation type="submission" date="2021-04" db="EMBL/GenBank/DDBJ databases">
        <title>The complete genome sequence of Neokomagataea sp. TBRC 2177.</title>
        <authorList>
            <person name="Charoenyingcharoen P."/>
            <person name="Yukphan P."/>
        </authorList>
    </citation>
    <scope>NUCLEOTIDE SEQUENCE [LARGE SCALE GENOMIC DNA]</scope>
    <source>
        <strain evidence="11 12">TBRC 2177</strain>
    </source>
</reference>
<evidence type="ECO:0000256" key="1">
    <source>
        <dbReference type="ARBA" id="ARBA00004651"/>
    </source>
</evidence>
<protein>
    <submittedName>
        <fullName evidence="11">ABC transporter permease</fullName>
    </submittedName>
</protein>
<dbReference type="PANTHER" id="PTHR30413">
    <property type="entry name" value="INNER MEMBRANE TRANSPORT PERMEASE"/>
    <property type="match status" value="1"/>
</dbReference>
<evidence type="ECO:0000259" key="10">
    <source>
        <dbReference type="Pfam" id="PF01061"/>
    </source>
</evidence>
<feature type="transmembrane region" description="Helical" evidence="9">
    <location>
        <begin position="193"/>
        <end position="212"/>
    </location>
</feature>
<feature type="transmembrane region" description="Helical" evidence="9">
    <location>
        <begin position="161"/>
        <end position="186"/>
    </location>
</feature>
<evidence type="ECO:0000256" key="5">
    <source>
        <dbReference type="ARBA" id="ARBA00022692"/>
    </source>
</evidence>
<dbReference type="Proteomes" id="UP000677812">
    <property type="component" value="Unassembled WGS sequence"/>
</dbReference>
<keyword evidence="6 9" id="KW-1133">Transmembrane helix</keyword>
<keyword evidence="3" id="KW-0813">Transport</keyword>
<accession>A0ABS5E3G1</accession>
<keyword evidence="7" id="KW-0762">Sugar transport</keyword>
<evidence type="ECO:0000256" key="6">
    <source>
        <dbReference type="ARBA" id="ARBA00022989"/>
    </source>
</evidence>
<evidence type="ECO:0000256" key="4">
    <source>
        <dbReference type="ARBA" id="ARBA00022475"/>
    </source>
</evidence>
<proteinExistence type="inferred from homology"/>
<evidence type="ECO:0000256" key="9">
    <source>
        <dbReference type="SAM" id="Phobius"/>
    </source>
</evidence>
<keyword evidence="8 9" id="KW-0472">Membrane</keyword>
<dbReference type="Pfam" id="PF01061">
    <property type="entry name" value="ABC2_membrane"/>
    <property type="match status" value="1"/>
</dbReference>
<evidence type="ECO:0000256" key="8">
    <source>
        <dbReference type="ARBA" id="ARBA00023136"/>
    </source>
</evidence>
<dbReference type="EMBL" id="JAGRQH010000001">
    <property type="protein sequence ID" value="MBR0558449.1"/>
    <property type="molecule type" value="Genomic_DNA"/>
</dbReference>
<evidence type="ECO:0000313" key="11">
    <source>
        <dbReference type="EMBL" id="MBR0558449.1"/>
    </source>
</evidence>
<feature type="transmembrane region" description="Helical" evidence="9">
    <location>
        <begin position="249"/>
        <end position="268"/>
    </location>
</feature>